<dbReference type="SUPFAM" id="SSF53474">
    <property type="entry name" value="alpha/beta-Hydrolases"/>
    <property type="match status" value="1"/>
</dbReference>
<dbReference type="KEGG" id="pvd:CFBP1590__2204"/>
<evidence type="ECO:0000313" key="2">
    <source>
        <dbReference type="Proteomes" id="UP000196842"/>
    </source>
</evidence>
<dbReference type="GeneID" id="47763870"/>
<evidence type="ECO:0008006" key="3">
    <source>
        <dbReference type="Google" id="ProtNLM"/>
    </source>
</evidence>
<dbReference type="AlphaFoldDB" id="A0A1Y6JKV3"/>
<organism evidence="1 2">
    <name type="scientific">Pseudomonas viridiflava</name>
    <name type="common">Phytomonas viridiflava</name>
    <dbReference type="NCBI Taxonomy" id="33069"/>
    <lineage>
        <taxon>Bacteria</taxon>
        <taxon>Pseudomonadati</taxon>
        <taxon>Pseudomonadota</taxon>
        <taxon>Gammaproteobacteria</taxon>
        <taxon>Pseudomonadales</taxon>
        <taxon>Pseudomonadaceae</taxon>
        <taxon>Pseudomonas</taxon>
    </lineage>
</organism>
<dbReference type="RefSeq" id="WP_043306430.1">
    <property type="nucleotide sequence ID" value="NZ_CP074412.1"/>
</dbReference>
<sequence>MEAEKIILPNGNTASLATTHTLTAVSNSQIKVVPVPAAKPVIFYIGGAGDQQSYYFQGAFRNIDDVDLLMSKRMTNAQLSEKYTKYVWGYEKARGESDIEDHFIKLIPGKSSPVYIVGHSLGGWNGAHLSRILSDKGYKIALLITLDPVGKGSLVWLGSDIYYSEPTPVAEMWINIRAHPDKPDASDHVANFGERWSVGQGPNINATVNLNHAFAGHMMVALIEENKCALDFLFDAYVKSLK</sequence>
<dbReference type="Gene3D" id="3.40.50.1820">
    <property type="entry name" value="alpha/beta hydrolase"/>
    <property type="match status" value="1"/>
</dbReference>
<accession>A0A1Y6JKV3</accession>
<gene>
    <name evidence="1" type="ORF">CFBP1590__2204</name>
</gene>
<protein>
    <recommendedName>
        <fullName evidence="3">Alpha/beta hydrolase</fullName>
    </recommendedName>
</protein>
<evidence type="ECO:0000313" key="1">
    <source>
        <dbReference type="EMBL" id="SMS09790.1"/>
    </source>
</evidence>
<proteinExistence type="predicted"/>
<dbReference type="InterPro" id="IPR029058">
    <property type="entry name" value="AB_hydrolase_fold"/>
</dbReference>
<dbReference type="EMBL" id="LT855380">
    <property type="protein sequence ID" value="SMS09790.1"/>
    <property type="molecule type" value="Genomic_DNA"/>
</dbReference>
<dbReference type="Proteomes" id="UP000196842">
    <property type="component" value="Chromosome I"/>
</dbReference>
<name>A0A1Y6JKV3_PSEVI</name>
<reference evidence="1 2" key="1">
    <citation type="submission" date="2017-05" db="EMBL/GenBank/DDBJ databases">
        <authorList>
            <person name="Song R."/>
            <person name="Chenine A.L."/>
            <person name="Ruprecht R.M."/>
        </authorList>
    </citation>
    <scope>NUCLEOTIDE SEQUENCE [LARGE SCALE GENOMIC DNA]</scope>
    <source>
        <strain evidence="1 2">CFBP 1590</strain>
    </source>
</reference>